<dbReference type="SUPFAM" id="SSF82199">
    <property type="entry name" value="SET domain"/>
    <property type="match status" value="1"/>
</dbReference>
<keyword evidence="2 3" id="KW-0802">TPR repeat</keyword>
<dbReference type="Pfam" id="PF00856">
    <property type="entry name" value="SET"/>
    <property type="match status" value="1"/>
</dbReference>
<feature type="repeat" description="TPR" evidence="3">
    <location>
        <begin position="281"/>
        <end position="314"/>
    </location>
</feature>
<dbReference type="InterPro" id="IPR001214">
    <property type="entry name" value="SET_dom"/>
</dbReference>
<keyword evidence="5" id="KW-0489">Methyltransferase</keyword>
<dbReference type="AlphaFoldDB" id="A0A9Q8LHP2"/>
<dbReference type="Gene3D" id="2.170.270.10">
    <property type="entry name" value="SET domain"/>
    <property type="match status" value="1"/>
</dbReference>
<dbReference type="InterPro" id="IPR013105">
    <property type="entry name" value="TPR_2"/>
</dbReference>
<dbReference type="GO" id="GO:0008168">
    <property type="term" value="F:methyltransferase activity"/>
    <property type="evidence" value="ECO:0007669"/>
    <property type="project" value="UniProtKB-KW"/>
</dbReference>
<dbReference type="InterPro" id="IPR046341">
    <property type="entry name" value="SET_dom_sf"/>
</dbReference>
<keyword evidence="1" id="KW-0677">Repeat</keyword>
<dbReference type="OMA" id="NLQHWGF"/>
<evidence type="ECO:0000256" key="3">
    <source>
        <dbReference type="PROSITE-ProRule" id="PRU00339"/>
    </source>
</evidence>
<dbReference type="PROSITE" id="PS50280">
    <property type="entry name" value="SET"/>
    <property type="match status" value="1"/>
</dbReference>
<dbReference type="InterPro" id="IPR011990">
    <property type="entry name" value="TPR-like_helical_dom_sf"/>
</dbReference>
<dbReference type="Pfam" id="PF07719">
    <property type="entry name" value="TPR_2"/>
    <property type="match status" value="1"/>
</dbReference>
<organism evidence="5 6">
    <name type="scientific">Passalora fulva</name>
    <name type="common">Tomato leaf mold</name>
    <name type="synonym">Cladosporium fulvum</name>
    <dbReference type="NCBI Taxonomy" id="5499"/>
    <lineage>
        <taxon>Eukaryota</taxon>
        <taxon>Fungi</taxon>
        <taxon>Dikarya</taxon>
        <taxon>Ascomycota</taxon>
        <taxon>Pezizomycotina</taxon>
        <taxon>Dothideomycetes</taxon>
        <taxon>Dothideomycetidae</taxon>
        <taxon>Mycosphaerellales</taxon>
        <taxon>Mycosphaerellaceae</taxon>
        <taxon>Fulvia</taxon>
    </lineage>
</organism>
<dbReference type="PANTHER" id="PTHR47643">
    <property type="entry name" value="TPR DOMAIN PROTEIN (AFU_ORTHOLOGUE AFUA_5G12710)"/>
    <property type="match status" value="1"/>
</dbReference>
<sequence length="732" mass="82016">MDDFSATEWLESSKEALKQQTAFATTARDRIGQKPTKRTPDELAAAFEHRQPPSTAENQIRHTVLTYSYAPCLTPFVDLKPIFLADLVLETVHRGTVVTVRTVGDPQHNWAIQNVIEDSNGDRDVFSVYNFDLGMTEHGVLAKAAVFAIKEPCYKLAQDGFPTLMVTHPSDLVKLEDSAMTEPLEKHLERLTISARSMTAYKNDGNAAFKAKDYRQAVELYSKAPKADKVIEADLTRYDVLRNRALANIHLGRFDQGLADAEASILPPDVAEGIDRVKFDSKAFYRAGVAAYYLQNFVHAEECFRQVLELSPQDVDAQRELERTSERLIEQQTGEYDFLTMAEVAAAGPKLLDHASYTALVEIKDTKDRGHGLFAKQDIKPGELVLCEKAFAIGFKSDTAKDFNMLLNINTGSTTTGPNLERLCNAVTKLQHNPQLAKGFACLYNGDYRPETIGQVDGVVDVFQVEAALQYNGFCCPVKPTGVEYEAYDEWSSAGLWLNVAAINHDCIGNVNSSFIGDMMIVRATQDIAAGEEMLVRYHMDDDFEQFQADLQTSWKFNCTCRLCEAERLTPKIQRERRLEAFGRAKVLMAINPHSPGREMPSNLVKEAERLRDLIAATYDPEIYGSLPRKCLFELSHWITQAYCLDPMLKTRPMAQYTLQCLGVKLTLEGGQASVDYSKSISNSTGVAAMMYIATTYKVERHLDMAVKIEAYAEEMYEVLNGSTFGFREKHT</sequence>
<dbReference type="OrthoDB" id="438641at2759"/>
<dbReference type="PROSITE" id="PS50005">
    <property type="entry name" value="TPR"/>
    <property type="match status" value="1"/>
</dbReference>
<feature type="domain" description="SET" evidence="4">
    <location>
        <begin position="359"/>
        <end position="539"/>
    </location>
</feature>
<dbReference type="SMART" id="SM00317">
    <property type="entry name" value="SET"/>
    <property type="match status" value="1"/>
</dbReference>
<evidence type="ECO:0000256" key="2">
    <source>
        <dbReference type="ARBA" id="ARBA00022803"/>
    </source>
</evidence>
<dbReference type="EMBL" id="CP090167">
    <property type="protein sequence ID" value="UJO17632.1"/>
    <property type="molecule type" value="Genomic_DNA"/>
</dbReference>
<accession>A0A9Q8LHP2</accession>
<dbReference type="KEGG" id="ffu:CLAFUR5_06379"/>
<evidence type="ECO:0000256" key="1">
    <source>
        <dbReference type="ARBA" id="ARBA00022737"/>
    </source>
</evidence>
<dbReference type="SUPFAM" id="SSF48452">
    <property type="entry name" value="TPR-like"/>
    <property type="match status" value="1"/>
</dbReference>
<keyword evidence="6" id="KW-1185">Reference proteome</keyword>
<dbReference type="InterPro" id="IPR053209">
    <property type="entry name" value="Gramillin-biosynth_MTr"/>
</dbReference>
<protein>
    <submittedName>
        <fullName evidence="5">Methyltransferase</fullName>
    </submittedName>
</protein>
<keyword evidence="5" id="KW-0808">Transferase</keyword>
<reference evidence="5" key="2">
    <citation type="journal article" date="2022" name="Microb. Genom.">
        <title>A chromosome-scale genome assembly of the tomato pathogen Cladosporium fulvum reveals a compartmentalized genome architecture and the presence of a dispensable chromosome.</title>
        <authorList>
            <person name="Zaccaron A.Z."/>
            <person name="Chen L.H."/>
            <person name="Samaras A."/>
            <person name="Stergiopoulos I."/>
        </authorList>
    </citation>
    <scope>NUCLEOTIDE SEQUENCE</scope>
    <source>
        <strain evidence="5">Race5_Kim</strain>
    </source>
</reference>
<dbReference type="RefSeq" id="XP_047761998.1">
    <property type="nucleotide sequence ID" value="XM_047905527.1"/>
</dbReference>
<dbReference type="GO" id="GO:0032259">
    <property type="term" value="P:methylation"/>
    <property type="evidence" value="ECO:0007669"/>
    <property type="project" value="UniProtKB-KW"/>
</dbReference>
<dbReference type="Gene3D" id="1.25.40.10">
    <property type="entry name" value="Tetratricopeptide repeat domain"/>
    <property type="match status" value="1"/>
</dbReference>
<dbReference type="PANTHER" id="PTHR47643:SF2">
    <property type="entry name" value="TPR DOMAIN PROTEIN (AFU_ORTHOLOGUE AFUA_5G12710)"/>
    <property type="match status" value="1"/>
</dbReference>
<dbReference type="InterPro" id="IPR019734">
    <property type="entry name" value="TPR_rpt"/>
</dbReference>
<dbReference type="GeneID" id="71986257"/>
<evidence type="ECO:0000259" key="4">
    <source>
        <dbReference type="PROSITE" id="PS50280"/>
    </source>
</evidence>
<proteinExistence type="predicted"/>
<name>A0A9Q8LHP2_PASFU</name>
<gene>
    <name evidence="5" type="ORF">CLAFUR5_06379</name>
</gene>
<evidence type="ECO:0000313" key="5">
    <source>
        <dbReference type="EMBL" id="UJO17632.1"/>
    </source>
</evidence>
<reference evidence="5" key="1">
    <citation type="submission" date="2021-12" db="EMBL/GenBank/DDBJ databases">
        <authorList>
            <person name="Zaccaron A."/>
            <person name="Stergiopoulos I."/>
        </authorList>
    </citation>
    <scope>NUCLEOTIDE SEQUENCE</scope>
    <source>
        <strain evidence="5">Race5_Kim</strain>
    </source>
</reference>
<dbReference type="Proteomes" id="UP000756132">
    <property type="component" value="Chromosome 5"/>
</dbReference>
<dbReference type="SMART" id="SM00028">
    <property type="entry name" value="TPR"/>
    <property type="match status" value="2"/>
</dbReference>
<evidence type="ECO:0000313" key="6">
    <source>
        <dbReference type="Proteomes" id="UP000756132"/>
    </source>
</evidence>